<feature type="compositionally biased region" description="Polar residues" evidence="1">
    <location>
        <begin position="89"/>
        <end position="103"/>
    </location>
</feature>
<gene>
    <name evidence="2" type="ORF">K458DRAFT_401650</name>
</gene>
<keyword evidence="3" id="KW-1185">Reference proteome</keyword>
<dbReference type="Proteomes" id="UP000799291">
    <property type="component" value="Unassembled WGS sequence"/>
</dbReference>
<sequence length="364" mass="39623">MYVLPALLKSIRDSRQIAFAPKTYEQLEENLRATFKTLLDMASYRFGTMSSIRSDDFSVENLAASPVETLSQPSNSTNHCTSNGVDASATAQTVSQPPTQNATRAGRDETCPPIQSPSYSSRSYEPTHPLVPCERTGNPDEGPGYGMADTARNAGRMSPSEKHAARLRAKACKEESNRANGYSSMSHRAMGADTQPMGLYAGPARDAAQSSGSSQPTDEIVNPAQGAPQSSGGPHSDTRCYIQYTQTQNQSQYKPYRLPKTPVQPTVLTPGSPDELCACPGPQAQNSPYHYTPGQRSTAPQVSRPISFSSSVNARIEATDYVRLPYRHPDYNHEPRTLGGNMRAALCCVFCFGAKVREPTFRRL</sequence>
<reference evidence="2" key="1">
    <citation type="journal article" date="2020" name="Stud. Mycol.">
        <title>101 Dothideomycetes genomes: a test case for predicting lifestyles and emergence of pathogens.</title>
        <authorList>
            <person name="Haridas S."/>
            <person name="Albert R."/>
            <person name="Binder M."/>
            <person name="Bloem J."/>
            <person name="Labutti K."/>
            <person name="Salamov A."/>
            <person name="Andreopoulos B."/>
            <person name="Baker S."/>
            <person name="Barry K."/>
            <person name="Bills G."/>
            <person name="Bluhm B."/>
            <person name="Cannon C."/>
            <person name="Castanera R."/>
            <person name="Culley D."/>
            <person name="Daum C."/>
            <person name="Ezra D."/>
            <person name="Gonzalez J."/>
            <person name="Henrissat B."/>
            <person name="Kuo A."/>
            <person name="Liang C."/>
            <person name="Lipzen A."/>
            <person name="Lutzoni F."/>
            <person name="Magnuson J."/>
            <person name="Mondo S."/>
            <person name="Nolan M."/>
            <person name="Ohm R."/>
            <person name="Pangilinan J."/>
            <person name="Park H.-J."/>
            <person name="Ramirez L."/>
            <person name="Alfaro M."/>
            <person name="Sun H."/>
            <person name="Tritt A."/>
            <person name="Yoshinaga Y."/>
            <person name="Zwiers L.-H."/>
            <person name="Turgeon B."/>
            <person name="Goodwin S."/>
            <person name="Spatafora J."/>
            <person name="Crous P."/>
            <person name="Grigoriev I."/>
        </authorList>
    </citation>
    <scope>NUCLEOTIDE SEQUENCE</scope>
    <source>
        <strain evidence="2">CBS 122367</strain>
    </source>
</reference>
<dbReference type="AlphaFoldDB" id="A0A6G1J925"/>
<evidence type="ECO:0000256" key="1">
    <source>
        <dbReference type="SAM" id="MobiDB-lite"/>
    </source>
</evidence>
<dbReference type="EMBL" id="MU005575">
    <property type="protein sequence ID" value="KAF2687047.1"/>
    <property type="molecule type" value="Genomic_DNA"/>
</dbReference>
<feature type="region of interest" description="Disordered" evidence="1">
    <location>
        <begin position="89"/>
        <end position="128"/>
    </location>
</feature>
<accession>A0A6G1J925</accession>
<name>A0A6G1J925_9PLEO</name>
<feature type="region of interest" description="Disordered" evidence="1">
    <location>
        <begin position="152"/>
        <end position="239"/>
    </location>
</feature>
<organism evidence="2 3">
    <name type="scientific">Lentithecium fluviatile CBS 122367</name>
    <dbReference type="NCBI Taxonomy" id="1168545"/>
    <lineage>
        <taxon>Eukaryota</taxon>
        <taxon>Fungi</taxon>
        <taxon>Dikarya</taxon>
        <taxon>Ascomycota</taxon>
        <taxon>Pezizomycotina</taxon>
        <taxon>Dothideomycetes</taxon>
        <taxon>Pleosporomycetidae</taxon>
        <taxon>Pleosporales</taxon>
        <taxon>Massarineae</taxon>
        <taxon>Lentitheciaceae</taxon>
        <taxon>Lentithecium</taxon>
    </lineage>
</organism>
<proteinExistence type="predicted"/>
<protein>
    <submittedName>
        <fullName evidence="2">Uncharacterized protein</fullName>
    </submittedName>
</protein>
<evidence type="ECO:0000313" key="2">
    <source>
        <dbReference type="EMBL" id="KAF2687047.1"/>
    </source>
</evidence>
<evidence type="ECO:0000313" key="3">
    <source>
        <dbReference type="Proteomes" id="UP000799291"/>
    </source>
</evidence>
<feature type="compositionally biased region" description="Polar residues" evidence="1">
    <location>
        <begin position="208"/>
        <end position="217"/>
    </location>
</feature>